<dbReference type="EMBL" id="CACVKT020005670">
    <property type="protein sequence ID" value="CAC5397223.1"/>
    <property type="molecule type" value="Genomic_DNA"/>
</dbReference>
<evidence type="ECO:0000313" key="3">
    <source>
        <dbReference type="Proteomes" id="UP000507470"/>
    </source>
</evidence>
<keyword evidence="1" id="KW-1133">Transmembrane helix</keyword>
<dbReference type="AlphaFoldDB" id="A0A6J8CLB3"/>
<dbReference type="PANTHER" id="PTHR33444">
    <property type="entry name" value="SI:DKEY-19B23.12-RELATED"/>
    <property type="match status" value="1"/>
</dbReference>
<dbReference type="Proteomes" id="UP000507470">
    <property type="component" value="Unassembled WGS sequence"/>
</dbReference>
<evidence type="ECO:0000256" key="1">
    <source>
        <dbReference type="SAM" id="Phobius"/>
    </source>
</evidence>
<dbReference type="OrthoDB" id="6157510at2759"/>
<feature type="transmembrane region" description="Helical" evidence="1">
    <location>
        <begin position="92"/>
        <end position="113"/>
    </location>
</feature>
<name>A0A6J8CLB3_MYTCO</name>
<protein>
    <submittedName>
        <fullName evidence="2">Uncharacterized protein</fullName>
    </submittedName>
</protein>
<sequence>MITSHKDKSIAKVNDVETIDNKRNDMPNTDRQISFDDEKQLCKTSIDWRKNKSCDQEPQYEAIMIQLQEANKEAEHTCDFISRSSKIMCHTVFVTVIVGLSMTLPITMMSVGVKYLNDCPKQKKVPVYLLVGGCFGMLKVLGTIWRNIRYRRYDDMDSFYDGHVGDGAFAAKTYRIMDMIISTFLLAWLIAGTYWVFKIWEPHYKQLLHEPSNWCDKHVYMFAVYQIIGCYAFLAFLLLTVCVLASCYKFTNIFDHS</sequence>
<feature type="transmembrane region" description="Helical" evidence="1">
    <location>
        <begin position="179"/>
        <end position="200"/>
    </location>
</feature>
<keyword evidence="3" id="KW-1185">Reference proteome</keyword>
<feature type="transmembrane region" description="Helical" evidence="1">
    <location>
        <begin position="125"/>
        <end position="145"/>
    </location>
</feature>
<organism evidence="2 3">
    <name type="scientific">Mytilus coruscus</name>
    <name type="common">Sea mussel</name>
    <dbReference type="NCBI Taxonomy" id="42192"/>
    <lineage>
        <taxon>Eukaryota</taxon>
        <taxon>Metazoa</taxon>
        <taxon>Spiralia</taxon>
        <taxon>Lophotrochozoa</taxon>
        <taxon>Mollusca</taxon>
        <taxon>Bivalvia</taxon>
        <taxon>Autobranchia</taxon>
        <taxon>Pteriomorphia</taxon>
        <taxon>Mytilida</taxon>
        <taxon>Mytiloidea</taxon>
        <taxon>Mytilidae</taxon>
        <taxon>Mytilinae</taxon>
        <taxon>Mytilus</taxon>
    </lineage>
</organism>
<reference evidence="2 3" key="1">
    <citation type="submission" date="2020-06" db="EMBL/GenBank/DDBJ databases">
        <authorList>
            <person name="Li R."/>
            <person name="Bekaert M."/>
        </authorList>
    </citation>
    <scope>NUCLEOTIDE SEQUENCE [LARGE SCALE GENOMIC DNA]</scope>
    <source>
        <strain evidence="3">wild</strain>
    </source>
</reference>
<keyword evidence="1" id="KW-0812">Transmembrane</keyword>
<keyword evidence="1" id="KW-0472">Membrane</keyword>
<accession>A0A6J8CLB3</accession>
<dbReference type="InterPro" id="IPR040350">
    <property type="entry name" value="TMEM272"/>
</dbReference>
<proteinExistence type="predicted"/>
<feature type="transmembrane region" description="Helical" evidence="1">
    <location>
        <begin position="220"/>
        <end position="248"/>
    </location>
</feature>
<evidence type="ECO:0000313" key="2">
    <source>
        <dbReference type="EMBL" id="CAC5397223.1"/>
    </source>
</evidence>
<gene>
    <name evidence="2" type="ORF">MCOR_31680</name>
</gene>
<dbReference type="PANTHER" id="PTHR33444:SF7">
    <property type="entry name" value="TRANSMEMBRANE PROTEIN 272"/>
    <property type="match status" value="1"/>
</dbReference>